<organism evidence="2 3">
    <name type="scientific">Coemansia aciculifera</name>
    <dbReference type="NCBI Taxonomy" id="417176"/>
    <lineage>
        <taxon>Eukaryota</taxon>
        <taxon>Fungi</taxon>
        <taxon>Fungi incertae sedis</taxon>
        <taxon>Zoopagomycota</taxon>
        <taxon>Kickxellomycotina</taxon>
        <taxon>Kickxellomycetes</taxon>
        <taxon>Kickxellales</taxon>
        <taxon>Kickxellaceae</taxon>
        <taxon>Coemansia</taxon>
    </lineage>
</organism>
<dbReference type="Proteomes" id="UP001140074">
    <property type="component" value="Unassembled WGS sequence"/>
</dbReference>
<protein>
    <submittedName>
        <fullName evidence="2">Uncharacterized protein</fullName>
    </submittedName>
</protein>
<dbReference type="InterPro" id="IPR011990">
    <property type="entry name" value="TPR-like_helical_dom_sf"/>
</dbReference>
<reference evidence="2" key="1">
    <citation type="submission" date="2022-07" db="EMBL/GenBank/DDBJ databases">
        <title>Phylogenomic reconstructions and comparative analyses of Kickxellomycotina fungi.</title>
        <authorList>
            <person name="Reynolds N.K."/>
            <person name="Stajich J.E."/>
            <person name="Barry K."/>
            <person name="Grigoriev I.V."/>
            <person name="Crous P."/>
            <person name="Smith M.E."/>
        </authorList>
    </citation>
    <scope>NUCLEOTIDE SEQUENCE</scope>
    <source>
        <strain evidence="2">RSA 476</strain>
    </source>
</reference>
<evidence type="ECO:0000313" key="2">
    <source>
        <dbReference type="EMBL" id="KAJ2863214.1"/>
    </source>
</evidence>
<name>A0A9W8IGK4_9FUNG</name>
<gene>
    <name evidence="2" type="ORF">GGH94_003759</name>
</gene>
<evidence type="ECO:0000256" key="1">
    <source>
        <dbReference type="SAM" id="MobiDB-lite"/>
    </source>
</evidence>
<dbReference type="AlphaFoldDB" id="A0A9W8IGK4"/>
<sequence>MSVLGRGGRFRPCIAKTGHTISNGSRVRAENGGGASHQFAQCFRPTASVRDRQIRSIVSYSREVRHKRAEGTDPRQSPPPGHSSLEWGRAIPYDVASRLVAELDMRNKPTGDEHQKLLGRGMPSSLMLKLNIKSLSDVRRRRQRHGLRAQVLAVLSELRLLIQACDVSGDRSGRVFHYLEELNKFYLDLLRVHAPPLRLRSALSCTLDMRHIDHMAHNPTAYIATVGTPVFFTQRSLQGNLVKYNADDITSPIFDQDLYPVHRQRSGPNKHKTSDHDELGRLDTIDPRRPSWIDYLVDDLTEIECHRLFILVARSKVPPQTASKYRTAIEEALVFAFIRRGYALDPVESMRLCMYFIRQPQNDLAKIEQPRSLWKHASAWCISVLSKTTNADDRHDSSEVSRAEEAVKELRFKRWNNVASEIIAALCHQPQPEADAASGVHDAWALVGEWHCTWTAVMAALCPDGRRGFVDGSDKHAFPYWRSKLPGRFRLHELTLSTKAINRLLALLVKTGHSHSALELLGFATSEAGVPVDTSLFNIVLHGLVSTTSTDTGVGDGGPCSRLPSLSDLPLVNPHAASLYSTGESDEMLCVTQALLRGMVRWRLTPDGVTLDALVLFCCHSQNQKLLDAVLRMFAAKWRIVPSESLRHKIFDHGLQEPEID</sequence>
<proteinExistence type="predicted"/>
<dbReference type="Gene3D" id="1.25.40.10">
    <property type="entry name" value="Tetratricopeptide repeat domain"/>
    <property type="match status" value="1"/>
</dbReference>
<feature type="region of interest" description="Disordered" evidence="1">
    <location>
        <begin position="60"/>
        <end position="87"/>
    </location>
</feature>
<keyword evidence="3" id="KW-1185">Reference proteome</keyword>
<dbReference type="EMBL" id="JANBUY010000132">
    <property type="protein sequence ID" value="KAJ2863214.1"/>
    <property type="molecule type" value="Genomic_DNA"/>
</dbReference>
<accession>A0A9W8IGK4</accession>
<comment type="caution">
    <text evidence="2">The sequence shown here is derived from an EMBL/GenBank/DDBJ whole genome shotgun (WGS) entry which is preliminary data.</text>
</comment>
<evidence type="ECO:0000313" key="3">
    <source>
        <dbReference type="Proteomes" id="UP001140074"/>
    </source>
</evidence>